<organism evidence="1">
    <name type="scientific">Puccinia triticina (isolate 1-1 / race 1 (BBBD))</name>
    <name type="common">Brown leaf rust fungus</name>
    <dbReference type="NCBI Taxonomy" id="630390"/>
    <lineage>
        <taxon>Eukaryota</taxon>
        <taxon>Fungi</taxon>
        <taxon>Dikarya</taxon>
        <taxon>Basidiomycota</taxon>
        <taxon>Pucciniomycotina</taxon>
        <taxon>Pucciniomycetes</taxon>
        <taxon>Pucciniales</taxon>
        <taxon>Pucciniaceae</taxon>
        <taxon>Puccinia</taxon>
    </lineage>
</organism>
<dbReference type="AlphaFoldDB" id="A0A0C4EZT9"/>
<evidence type="ECO:0000313" key="1">
    <source>
        <dbReference type="EMBL" id="OAV88554.1"/>
    </source>
</evidence>
<sequence length="178" mass="20700">MPIIGELVYPNIYATIHLRPGFRPVRFHWTIFIPQPNEGSQQGSSRGVKYHVIDLSREPFWAYEVDWNFNLRDCLSVGAAVVIGKLRRPWGTREIHELLSTQVPLNVIPARDIGREPRFSCRVWVKEAIRVLDWHGVLQCDDVDELEYEIKAFGERVVTFAEHGVFRGAEVYYSQFSR</sequence>
<evidence type="ECO:0000313" key="2">
    <source>
        <dbReference type="EnsemblFungi" id="PTTG_06350-t43_1-p1"/>
    </source>
</evidence>
<dbReference type="EnsemblFungi" id="PTTG_06350-t43_1">
    <property type="protein sequence ID" value="PTTG_06350-t43_1-p1"/>
    <property type="gene ID" value="PTTG_06350"/>
</dbReference>
<dbReference type="EMBL" id="ADAS02000168">
    <property type="protein sequence ID" value="OAV88554.1"/>
    <property type="molecule type" value="Genomic_DNA"/>
</dbReference>
<gene>
    <name evidence="1" type="ORF">PTTG_06350</name>
</gene>
<evidence type="ECO:0000313" key="3">
    <source>
        <dbReference type="Proteomes" id="UP000005240"/>
    </source>
</evidence>
<dbReference type="Proteomes" id="UP000005240">
    <property type="component" value="Unassembled WGS sequence"/>
</dbReference>
<protein>
    <submittedName>
        <fullName evidence="1 2">Uncharacterized protein</fullName>
    </submittedName>
</protein>
<keyword evidence="3" id="KW-1185">Reference proteome</keyword>
<dbReference type="Pfam" id="PF20174">
    <property type="entry name" value="DUF6540"/>
    <property type="match status" value="1"/>
</dbReference>
<name>A0A0C4EZT9_PUCT1</name>
<dbReference type="OMA" id="PPRFHWF"/>
<proteinExistence type="predicted"/>
<accession>A0A0C4EZT9</accession>
<dbReference type="InterPro" id="IPR046670">
    <property type="entry name" value="DUF6540"/>
</dbReference>
<reference evidence="1" key="2">
    <citation type="submission" date="2016-05" db="EMBL/GenBank/DDBJ databases">
        <title>Comparative analysis highlights variable genome content of wheat rusts and divergence of the mating loci.</title>
        <authorList>
            <person name="Cuomo C.A."/>
            <person name="Bakkeren G."/>
            <person name="Szabo L."/>
            <person name="Khalil H."/>
            <person name="Joly D."/>
            <person name="Goldberg J."/>
            <person name="Young S."/>
            <person name="Zeng Q."/>
            <person name="Fellers J."/>
        </authorList>
    </citation>
    <scope>NUCLEOTIDE SEQUENCE [LARGE SCALE GENOMIC DNA]</scope>
    <source>
        <strain evidence="1">1-1 BBBD Race 1</strain>
    </source>
</reference>
<dbReference type="VEuPathDB" id="FungiDB:PTTG_06350"/>
<reference evidence="2 3" key="3">
    <citation type="journal article" date="2017" name="G3 (Bethesda)">
        <title>Comparative analysis highlights variable genome content of wheat rusts and divergence of the mating loci.</title>
        <authorList>
            <person name="Cuomo C.A."/>
            <person name="Bakkeren G."/>
            <person name="Khalil H.B."/>
            <person name="Panwar V."/>
            <person name="Joly D."/>
            <person name="Linning R."/>
            <person name="Sakthikumar S."/>
            <person name="Song X."/>
            <person name="Adiconis X."/>
            <person name="Fan L."/>
            <person name="Goldberg J.M."/>
            <person name="Levin J.Z."/>
            <person name="Young S."/>
            <person name="Zeng Q."/>
            <person name="Anikster Y."/>
            <person name="Bruce M."/>
            <person name="Wang M."/>
            <person name="Yin C."/>
            <person name="McCallum B."/>
            <person name="Szabo L.J."/>
            <person name="Hulbert S."/>
            <person name="Chen X."/>
            <person name="Fellers J.P."/>
        </authorList>
    </citation>
    <scope>NUCLEOTIDE SEQUENCE</scope>
    <source>
        <strain evidence="3">Isolate 1-1 / race 1 (BBBD)</strain>
        <strain evidence="2">isolate 1-1 / race 1 (BBBD)</strain>
    </source>
</reference>
<reference evidence="2" key="4">
    <citation type="submission" date="2025-05" db="UniProtKB">
        <authorList>
            <consortium name="EnsemblFungi"/>
        </authorList>
    </citation>
    <scope>IDENTIFICATION</scope>
    <source>
        <strain evidence="2">isolate 1-1 / race 1 (BBBD)</strain>
    </source>
</reference>
<reference evidence="1" key="1">
    <citation type="submission" date="2009-11" db="EMBL/GenBank/DDBJ databases">
        <authorList>
            <consortium name="The Broad Institute Genome Sequencing Platform"/>
            <person name="Ward D."/>
            <person name="Feldgarden M."/>
            <person name="Earl A."/>
            <person name="Young S.K."/>
            <person name="Zeng Q."/>
            <person name="Koehrsen M."/>
            <person name="Alvarado L."/>
            <person name="Berlin A."/>
            <person name="Bochicchio J."/>
            <person name="Borenstein D."/>
            <person name="Chapman S.B."/>
            <person name="Chen Z."/>
            <person name="Engels R."/>
            <person name="Freedman E."/>
            <person name="Gellesch M."/>
            <person name="Goldberg J."/>
            <person name="Griggs A."/>
            <person name="Gujja S."/>
            <person name="Heilman E."/>
            <person name="Heiman D."/>
            <person name="Hepburn T."/>
            <person name="Howarth C."/>
            <person name="Jen D."/>
            <person name="Larson L."/>
            <person name="Lewis B."/>
            <person name="Mehta T."/>
            <person name="Park D."/>
            <person name="Pearson M."/>
            <person name="Roberts A."/>
            <person name="Saif S."/>
            <person name="Shea T."/>
            <person name="Shenoy N."/>
            <person name="Sisk P."/>
            <person name="Stolte C."/>
            <person name="Sykes S."/>
            <person name="Thomson T."/>
            <person name="Walk T."/>
            <person name="White J."/>
            <person name="Yandava C."/>
            <person name="Izard J."/>
            <person name="Baranova O.V."/>
            <person name="Blanton J.M."/>
            <person name="Tanner A.C."/>
            <person name="Dewhirst F.E."/>
            <person name="Haas B."/>
            <person name="Nusbaum C."/>
            <person name="Birren B."/>
        </authorList>
    </citation>
    <scope>NUCLEOTIDE SEQUENCE [LARGE SCALE GENOMIC DNA]</scope>
    <source>
        <strain evidence="1">1-1 BBBD Race 1</strain>
    </source>
</reference>
<dbReference type="OrthoDB" id="3016366at2759"/>